<feature type="transmembrane region" description="Helical" evidence="1">
    <location>
        <begin position="21"/>
        <end position="43"/>
    </location>
</feature>
<sequence>MHPRAARPVEAPSWRRQWAHTLIDKVVLAVIVFVATSAANLWFDQQKATAALRLTDSNLITESATALWKDIGVLQGQYGALHQARREQWFAKTMLRQPGKEADADIQQRAETLRQRKDELSRKVCAEEHVIGEPMVRHLLQYLYLLDGYYESEAKALEASDPEAQKFNREMAKGLADVLATLRLDVVSTREYALRQVSR</sequence>
<keyword evidence="1" id="KW-1133">Transmembrane helix</keyword>
<evidence type="ECO:0000313" key="2">
    <source>
        <dbReference type="EMBL" id="MCM5682183.1"/>
    </source>
</evidence>
<proteinExistence type="predicted"/>
<evidence type="ECO:0000256" key="1">
    <source>
        <dbReference type="SAM" id="Phobius"/>
    </source>
</evidence>
<comment type="caution">
    <text evidence="2">The sequence shown here is derived from an EMBL/GenBank/DDBJ whole genome shotgun (WGS) entry which is preliminary data.</text>
</comment>
<keyword evidence="3" id="KW-1185">Reference proteome</keyword>
<evidence type="ECO:0000313" key="3">
    <source>
        <dbReference type="Proteomes" id="UP001165541"/>
    </source>
</evidence>
<name>A0ABT0YU82_9BURK</name>
<keyword evidence="1" id="KW-0472">Membrane</keyword>
<dbReference type="EMBL" id="JAMKFE010000017">
    <property type="protein sequence ID" value="MCM5682183.1"/>
    <property type="molecule type" value="Genomic_DNA"/>
</dbReference>
<keyword evidence="1" id="KW-0812">Transmembrane</keyword>
<organism evidence="2 3">
    <name type="scientific">Caldimonas mangrovi</name>
    <dbReference type="NCBI Taxonomy" id="2944811"/>
    <lineage>
        <taxon>Bacteria</taxon>
        <taxon>Pseudomonadati</taxon>
        <taxon>Pseudomonadota</taxon>
        <taxon>Betaproteobacteria</taxon>
        <taxon>Burkholderiales</taxon>
        <taxon>Sphaerotilaceae</taxon>
        <taxon>Caldimonas</taxon>
    </lineage>
</organism>
<protein>
    <submittedName>
        <fullName evidence="2">Uncharacterized protein</fullName>
    </submittedName>
</protein>
<dbReference type="Proteomes" id="UP001165541">
    <property type="component" value="Unassembled WGS sequence"/>
</dbReference>
<gene>
    <name evidence="2" type="ORF">M8A51_21860</name>
</gene>
<accession>A0ABT0YU82</accession>
<dbReference type="RefSeq" id="WP_251780659.1">
    <property type="nucleotide sequence ID" value="NZ_JAMKFE010000017.1"/>
</dbReference>
<reference evidence="2" key="1">
    <citation type="submission" date="2022-05" db="EMBL/GenBank/DDBJ databases">
        <title>Schlegelella sp. nov., isolated from mangrove soil.</title>
        <authorList>
            <person name="Liu Y."/>
            <person name="Ge X."/>
            <person name="Liu W."/>
        </authorList>
    </citation>
    <scope>NUCLEOTIDE SEQUENCE</scope>
    <source>
        <strain evidence="2">S2-27</strain>
    </source>
</reference>